<dbReference type="CDD" id="cd00067">
    <property type="entry name" value="GAL4"/>
    <property type="match status" value="1"/>
</dbReference>
<evidence type="ECO:0000256" key="2">
    <source>
        <dbReference type="ARBA" id="ARBA00023242"/>
    </source>
</evidence>
<dbReference type="PROSITE" id="PS00463">
    <property type="entry name" value="ZN2_CY6_FUNGAL_1"/>
    <property type="match status" value="1"/>
</dbReference>
<keyword evidence="3" id="KW-0732">Signal</keyword>
<sequence length="645" mass="72105">MPVSHLPAMLLSFTARAPLAQSCIRHDPASMSQIKKTVDGCWTCRIRRKRCNSRRPVCDNCHSLEIVCHFDEQKPKWMDNGDEQRKMMQTIKNETKQNALRRREKRNIRPQDQEMVITLEKEYLEVDVVDDVAGRDIPMLYAGNTEPLQAGMESVNIPGAGLDAHPKADTSVVHAPMQSPAIEIPSRSPGSMSLNLGREVELGSIMIYLDYVFPFLFPFYRPSLLETGRHWLLSLLCQNEVSFYTAASLSSYFFSIALQDGQRAMQESCRAIVWTQLMEQMDLAVEKIQQDISEVRNCGDQVSLVQSARMLGEIIQLLIVEVMVRRDVDWNVHLTPALSLFEGIFEFHGTLASQPNLKILLRRLHPPPFATEFPVDKPLPNTAGQSALLFFTAILLFVDIISSTALDQPPRLEASHRHLLSSSQTDETLLALEGFVGCQNWVFIAISDISALSSWKKNAKCTQTLSVIDLANRAEPISKALEMGLKDLFANAISMKSKNGIATRLASYYSQPTGGDGDSSIAAMTRIWAHAARLYLSVVISGWQPAFPDVQTSVEKILDLFEMIKSPGQLRSLSWPLCVAGCLALPFQEQAFRDIIQSMGELRVFGTVSQAQSIMEAVWRARGTFITESWDIAECLRILGSPALL</sequence>
<keyword evidence="6" id="KW-1185">Reference proteome</keyword>
<dbReference type="EMBL" id="KQ947427">
    <property type="protein sequence ID" value="KUJ11337.1"/>
    <property type="molecule type" value="Genomic_DNA"/>
</dbReference>
<dbReference type="PANTHER" id="PTHR37534:SF20">
    <property type="entry name" value="PRO1A C6 ZINK-FINGER PROTEIN"/>
    <property type="match status" value="1"/>
</dbReference>
<dbReference type="InterPro" id="IPR001138">
    <property type="entry name" value="Zn2Cys6_DnaBD"/>
</dbReference>
<dbReference type="GeneID" id="28825590"/>
<dbReference type="InParanoid" id="A0A194WUP6"/>
<gene>
    <name evidence="5" type="ORF">LY89DRAFT_689209</name>
</gene>
<dbReference type="GO" id="GO:0008270">
    <property type="term" value="F:zinc ion binding"/>
    <property type="evidence" value="ECO:0007669"/>
    <property type="project" value="InterPro"/>
</dbReference>
<evidence type="ECO:0000259" key="4">
    <source>
        <dbReference type="PROSITE" id="PS50048"/>
    </source>
</evidence>
<dbReference type="PROSITE" id="PS50048">
    <property type="entry name" value="ZN2_CY6_FUNGAL_2"/>
    <property type="match status" value="1"/>
</dbReference>
<accession>A0A194WUP6</accession>
<dbReference type="Gene3D" id="4.10.240.10">
    <property type="entry name" value="Zn(2)-C6 fungal-type DNA-binding domain"/>
    <property type="match status" value="1"/>
</dbReference>
<dbReference type="Pfam" id="PF00172">
    <property type="entry name" value="Zn_clus"/>
    <property type="match status" value="1"/>
</dbReference>
<proteinExistence type="predicted"/>
<dbReference type="KEGG" id="psco:LY89DRAFT_689209"/>
<evidence type="ECO:0000256" key="3">
    <source>
        <dbReference type="SAM" id="SignalP"/>
    </source>
</evidence>
<dbReference type="SMART" id="SM00066">
    <property type="entry name" value="GAL4"/>
    <property type="match status" value="1"/>
</dbReference>
<dbReference type="RefSeq" id="XP_018065692.1">
    <property type="nucleotide sequence ID" value="XM_018215864.1"/>
</dbReference>
<feature type="domain" description="Zn(2)-C6 fungal-type" evidence="4">
    <location>
        <begin position="40"/>
        <end position="70"/>
    </location>
</feature>
<feature type="chain" id="PRO_5008267475" description="Zn(2)-C6 fungal-type domain-containing protein" evidence="3">
    <location>
        <begin position="21"/>
        <end position="645"/>
    </location>
</feature>
<feature type="signal peptide" evidence="3">
    <location>
        <begin position="1"/>
        <end position="20"/>
    </location>
</feature>
<evidence type="ECO:0000256" key="1">
    <source>
        <dbReference type="ARBA" id="ARBA00004123"/>
    </source>
</evidence>
<dbReference type="GO" id="GO:0005634">
    <property type="term" value="C:nucleus"/>
    <property type="evidence" value="ECO:0007669"/>
    <property type="project" value="UniProtKB-SubCell"/>
</dbReference>
<keyword evidence="2" id="KW-0539">Nucleus</keyword>
<dbReference type="PANTHER" id="PTHR37534">
    <property type="entry name" value="TRANSCRIPTIONAL ACTIVATOR PROTEIN UGA3"/>
    <property type="match status" value="1"/>
</dbReference>
<evidence type="ECO:0000313" key="6">
    <source>
        <dbReference type="Proteomes" id="UP000070700"/>
    </source>
</evidence>
<comment type="subcellular location">
    <subcellularLocation>
        <location evidence="1">Nucleus</location>
    </subcellularLocation>
</comment>
<feature type="non-terminal residue" evidence="5">
    <location>
        <position position="645"/>
    </location>
</feature>
<dbReference type="GO" id="GO:0000981">
    <property type="term" value="F:DNA-binding transcription factor activity, RNA polymerase II-specific"/>
    <property type="evidence" value="ECO:0007669"/>
    <property type="project" value="InterPro"/>
</dbReference>
<dbReference type="Pfam" id="PF11951">
    <property type="entry name" value="Fungal_trans_2"/>
    <property type="match status" value="1"/>
</dbReference>
<dbReference type="AlphaFoldDB" id="A0A194WUP6"/>
<dbReference type="SUPFAM" id="SSF57701">
    <property type="entry name" value="Zn2/Cys6 DNA-binding domain"/>
    <property type="match status" value="1"/>
</dbReference>
<dbReference type="InterPro" id="IPR021858">
    <property type="entry name" value="Fun_TF"/>
</dbReference>
<protein>
    <recommendedName>
        <fullName evidence="4">Zn(2)-C6 fungal-type domain-containing protein</fullName>
    </recommendedName>
</protein>
<dbReference type="Proteomes" id="UP000070700">
    <property type="component" value="Unassembled WGS sequence"/>
</dbReference>
<evidence type="ECO:0000313" key="5">
    <source>
        <dbReference type="EMBL" id="KUJ11337.1"/>
    </source>
</evidence>
<dbReference type="OrthoDB" id="5213892at2759"/>
<organism evidence="5 6">
    <name type="scientific">Mollisia scopiformis</name>
    <name type="common">Conifer needle endophyte fungus</name>
    <name type="synonym">Phialocephala scopiformis</name>
    <dbReference type="NCBI Taxonomy" id="149040"/>
    <lineage>
        <taxon>Eukaryota</taxon>
        <taxon>Fungi</taxon>
        <taxon>Dikarya</taxon>
        <taxon>Ascomycota</taxon>
        <taxon>Pezizomycotina</taxon>
        <taxon>Leotiomycetes</taxon>
        <taxon>Helotiales</taxon>
        <taxon>Mollisiaceae</taxon>
        <taxon>Mollisia</taxon>
    </lineage>
</organism>
<dbReference type="InterPro" id="IPR036864">
    <property type="entry name" value="Zn2-C6_fun-type_DNA-bd_sf"/>
</dbReference>
<name>A0A194WUP6_MOLSC</name>
<reference evidence="5 6" key="1">
    <citation type="submission" date="2015-10" db="EMBL/GenBank/DDBJ databases">
        <title>Full genome of DAOMC 229536 Phialocephala scopiformis, a fungal endophyte of spruce producing the potent anti-insectan compound rugulosin.</title>
        <authorList>
            <consortium name="DOE Joint Genome Institute"/>
            <person name="Walker A.K."/>
            <person name="Frasz S.L."/>
            <person name="Seifert K.A."/>
            <person name="Miller J.D."/>
            <person name="Mondo S.J."/>
            <person name="Labutti K."/>
            <person name="Lipzen A."/>
            <person name="Dockter R."/>
            <person name="Kennedy M."/>
            <person name="Grigoriev I.V."/>
            <person name="Spatafora J.W."/>
        </authorList>
    </citation>
    <scope>NUCLEOTIDE SEQUENCE [LARGE SCALE GENOMIC DNA]</scope>
    <source>
        <strain evidence="5 6">CBS 120377</strain>
    </source>
</reference>